<dbReference type="AlphaFoldDB" id="A0A284S299"/>
<protein>
    <recommendedName>
        <fullName evidence="5">Peptidase C14 caspase domain-containing protein</fullName>
    </recommendedName>
</protein>
<evidence type="ECO:0000256" key="2">
    <source>
        <dbReference type="ARBA" id="ARBA00022703"/>
    </source>
</evidence>
<keyword evidence="2" id="KW-0053">Apoptosis</keyword>
<dbReference type="PANTHER" id="PTHR48104">
    <property type="entry name" value="METACASPASE-4"/>
    <property type="match status" value="1"/>
</dbReference>
<sequence>MSSETRRFDGKSSAQKRLDSLKELKEKDEKIKRLEEVELRLKSVLGLSTDADSAEVRQKVREELEQLNNLHEHRLQRSRIVGRLEDDYPIELKSGPLPAGPSHIVKPQFHAVIVGIDMYESYPLRGCVSDAQLMKEYLTEDLGVPNNHIQLLLGSEEHSSPDDPMNPSRANIITAFLSLATNAEIKDGDIIIIYFAGHGSSYSSPDDVAIYGDIETLCPMDRDIIVNNEAIPDISDRELHTILSLIAEYKRSRITVILDCCYGGSIGLPEPGARTLPQTAHATPQDMLLAGEKSLKDRPGYRSILSNNWYPDMDSYVILTACEDYQFAKEKRVEGKDGGHIGVFTDSLVRVLQSSYITEDTTYVDLIVALGSSVYQTPCVYGKSKGARIWYQD</sequence>
<evidence type="ECO:0000313" key="7">
    <source>
        <dbReference type="Proteomes" id="UP000219338"/>
    </source>
</evidence>
<evidence type="ECO:0000313" key="6">
    <source>
        <dbReference type="EMBL" id="SJL15151.1"/>
    </source>
</evidence>
<dbReference type="InterPro" id="IPR050452">
    <property type="entry name" value="Metacaspase"/>
</dbReference>
<evidence type="ECO:0000259" key="5">
    <source>
        <dbReference type="Pfam" id="PF00656"/>
    </source>
</evidence>
<dbReference type="Proteomes" id="UP000219338">
    <property type="component" value="Unassembled WGS sequence"/>
</dbReference>
<comment type="similarity">
    <text evidence="1">Belongs to the peptidase C14B family.</text>
</comment>
<dbReference type="Pfam" id="PF00656">
    <property type="entry name" value="Peptidase_C14"/>
    <property type="match status" value="1"/>
</dbReference>
<evidence type="ECO:0000256" key="1">
    <source>
        <dbReference type="ARBA" id="ARBA00009005"/>
    </source>
</evidence>
<dbReference type="InterPro" id="IPR011600">
    <property type="entry name" value="Pept_C14_caspase"/>
</dbReference>
<dbReference type="PANTHER" id="PTHR48104:SF30">
    <property type="entry name" value="METACASPASE-1"/>
    <property type="match status" value="1"/>
</dbReference>
<accession>A0A284S299</accession>
<keyword evidence="4" id="KW-0175">Coiled coil</keyword>
<keyword evidence="7" id="KW-1185">Reference proteome</keyword>
<evidence type="ECO:0000256" key="3">
    <source>
        <dbReference type="ARBA" id="ARBA00022807"/>
    </source>
</evidence>
<evidence type="ECO:0000256" key="4">
    <source>
        <dbReference type="SAM" id="Coils"/>
    </source>
</evidence>
<name>A0A284S299_ARMOS</name>
<dbReference type="GO" id="GO:0005737">
    <property type="term" value="C:cytoplasm"/>
    <property type="evidence" value="ECO:0007669"/>
    <property type="project" value="TreeGrafter"/>
</dbReference>
<dbReference type="GO" id="GO:0006508">
    <property type="term" value="P:proteolysis"/>
    <property type="evidence" value="ECO:0007669"/>
    <property type="project" value="InterPro"/>
</dbReference>
<keyword evidence="3" id="KW-0378">Hydrolase</keyword>
<dbReference type="GO" id="GO:0004197">
    <property type="term" value="F:cysteine-type endopeptidase activity"/>
    <property type="evidence" value="ECO:0007669"/>
    <property type="project" value="InterPro"/>
</dbReference>
<feature type="domain" description="Peptidase C14 caspase" evidence="5">
    <location>
        <begin position="110"/>
        <end position="382"/>
    </location>
</feature>
<gene>
    <name evidence="6" type="ORF">ARMOST_18636</name>
</gene>
<feature type="coiled-coil region" evidence="4">
    <location>
        <begin position="11"/>
        <end position="77"/>
    </location>
</feature>
<dbReference type="STRING" id="47428.A0A284S299"/>
<proteinExistence type="inferred from homology"/>
<dbReference type="InterPro" id="IPR029030">
    <property type="entry name" value="Caspase-like_dom_sf"/>
</dbReference>
<dbReference type="EMBL" id="FUEG01000027">
    <property type="protein sequence ID" value="SJL15151.1"/>
    <property type="molecule type" value="Genomic_DNA"/>
</dbReference>
<keyword evidence="3" id="KW-0788">Thiol protease</keyword>
<dbReference type="Gene3D" id="3.40.50.1460">
    <property type="match status" value="1"/>
</dbReference>
<keyword evidence="3" id="KW-0645">Protease</keyword>
<dbReference type="OrthoDB" id="10255174at2759"/>
<dbReference type="GO" id="GO:0006915">
    <property type="term" value="P:apoptotic process"/>
    <property type="evidence" value="ECO:0007669"/>
    <property type="project" value="UniProtKB-KW"/>
</dbReference>
<organism evidence="6 7">
    <name type="scientific">Armillaria ostoyae</name>
    <name type="common">Armillaria root rot fungus</name>
    <dbReference type="NCBI Taxonomy" id="47428"/>
    <lineage>
        <taxon>Eukaryota</taxon>
        <taxon>Fungi</taxon>
        <taxon>Dikarya</taxon>
        <taxon>Basidiomycota</taxon>
        <taxon>Agaricomycotina</taxon>
        <taxon>Agaricomycetes</taxon>
        <taxon>Agaricomycetidae</taxon>
        <taxon>Agaricales</taxon>
        <taxon>Marasmiineae</taxon>
        <taxon>Physalacriaceae</taxon>
        <taxon>Armillaria</taxon>
    </lineage>
</organism>
<dbReference type="SUPFAM" id="SSF52129">
    <property type="entry name" value="Caspase-like"/>
    <property type="match status" value="1"/>
</dbReference>
<reference evidence="7" key="1">
    <citation type="journal article" date="2017" name="Nat. Ecol. Evol.">
        <title>Genome expansion and lineage-specific genetic innovations in the forest pathogenic fungi Armillaria.</title>
        <authorList>
            <person name="Sipos G."/>
            <person name="Prasanna A.N."/>
            <person name="Walter M.C."/>
            <person name="O'Connor E."/>
            <person name="Balint B."/>
            <person name="Krizsan K."/>
            <person name="Kiss B."/>
            <person name="Hess J."/>
            <person name="Varga T."/>
            <person name="Slot J."/>
            <person name="Riley R."/>
            <person name="Boka B."/>
            <person name="Rigling D."/>
            <person name="Barry K."/>
            <person name="Lee J."/>
            <person name="Mihaltcheva S."/>
            <person name="LaButti K."/>
            <person name="Lipzen A."/>
            <person name="Waldron R."/>
            <person name="Moloney N.M."/>
            <person name="Sperisen C."/>
            <person name="Kredics L."/>
            <person name="Vagvoelgyi C."/>
            <person name="Patrignani A."/>
            <person name="Fitzpatrick D."/>
            <person name="Nagy I."/>
            <person name="Doyle S."/>
            <person name="Anderson J.B."/>
            <person name="Grigoriev I.V."/>
            <person name="Gueldener U."/>
            <person name="Muensterkoetter M."/>
            <person name="Nagy L.G."/>
        </authorList>
    </citation>
    <scope>NUCLEOTIDE SEQUENCE [LARGE SCALE GENOMIC DNA]</scope>
    <source>
        <strain evidence="7">C18/9</strain>
    </source>
</reference>